<protein>
    <recommendedName>
        <fullName evidence="3">DNA lyase</fullName>
    </recommendedName>
</protein>
<accession>A0A5B9FQ64</accession>
<reference evidence="1 2" key="1">
    <citation type="submission" date="2019-08" db="EMBL/GenBank/DDBJ databases">
        <title>Flavobacterium alkalisoli sp. nov., isolated from rhizosphere soil of Suaeda salsa.</title>
        <authorList>
            <person name="Sun J.-Q."/>
            <person name="Xu L."/>
        </authorList>
    </citation>
    <scope>NUCLEOTIDE SEQUENCE [LARGE SCALE GENOMIC DNA]</scope>
    <source>
        <strain evidence="1 2">XS-5</strain>
    </source>
</reference>
<dbReference type="AlphaFoldDB" id="A0A5B9FQ64"/>
<dbReference type="SUPFAM" id="SSF48150">
    <property type="entry name" value="DNA-glycosylase"/>
    <property type="match status" value="1"/>
</dbReference>
<dbReference type="InterPro" id="IPR011257">
    <property type="entry name" value="DNA_glycosylase"/>
</dbReference>
<keyword evidence="2" id="KW-1185">Reference proteome</keyword>
<evidence type="ECO:0008006" key="3">
    <source>
        <dbReference type="Google" id="ProtNLM"/>
    </source>
</evidence>
<evidence type="ECO:0000313" key="1">
    <source>
        <dbReference type="EMBL" id="QEE49114.1"/>
    </source>
</evidence>
<organism evidence="1 2">
    <name type="scientific">Flavobacterium alkalisoli</name>
    <dbReference type="NCBI Taxonomy" id="2602769"/>
    <lineage>
        <taxon>Bacteria</taxon>
        <taxon>Pseudomonadati</taxon>
        <taxon>Bacteroidota</taxon>
        <taxon>Flavobacteriia</taxon>
        <taxon>Flavobacteriales</taxon>
        <taxon>Flavobacteriaceae</taxon>
        <taxon>Flavobacterium</taxon>
    </lineage>
</organism>
<dbReference type="GO" id="GO:0003824">
    <property type="term" value="F:catalytic activity"/>
    <property type="evidence" value="ECO:0007669"/>
    <property type="project" value="InterPro"/>
</dbReference>
<dbReference type="Proteomes" id="UP000321222">
    <property type="component" value="Chromosome"/>
</dbReference>
<sequence>MEFSEHIAHGYFFLKNYIIKRGFANEIDWQEEIRLDNLTAKTFLEELSWVILSSGMNEKIINKLFPHLKQTLFGFEICQIAEQKISCYNNCIKIFNHPGKINAILYAAEHLSIHSFDSVMKRLKTDGINYLLEFPYLGNATAYHFAKNIGINVAKPDRHLIRIANALGYDNPHQLCSDISNSIDEKVSLIDLVLWRYATIDKYYLEKILWYKSKQTTTDTN</sequence>
<proteinExistence type="predicted"/>
<dbReference type="EMBL" id="CP042831">
    <property type="protein sequence ID" value="QEE49114.1"/>
    <property type="molecule type" value="Genomic_DNA"/>
</dbReference>
<dbReference type="GO" id="GO:0006281">
    <property type="term" value="P:DNA repair"/>
    <property type="evidence" value="ECO:0007669"/>
    <property type="project" value="InterPro"/>
</dbReference>
<evidence type="ECO:0000313" key="2">
    <source>
        <dbReference type="Proteomes" id="UP000321222"/>
    </source>
</evidence>
<dbReference type="RefSeq" id="WP_147582669.1">
    <property type="nucleotide sequence ID" value="NZ_CP042831.1"/>
</dbReference>
<name>A0A5B9FQ64_9FLAO</name>
<dbReference type="OrthoDB" id="9017470at2"/>
<gene>
    <name evidence="1" type="ORF">FUA48_05820</name>
</gene>
<dbReference type="KEGG" id="fak:FUA48_05820"/>